<dbReference type="InterPro" id="IPR036765">
    <property type="entry name" value="ZipA_FtsZ-bd_C_sf"/>
</dbReference>
<evidence type="ECO:0000313" key="5">
    <source>
        <dbReference type="Proteomes" id="UP000727962"/>
    </source>
</evidence>
<keyword evidence="1" id="KW-0132">Cell division</keyword>
<gene>
    <name evidence="4" type="ORF">HYR64_01185</name>
</gene>
<evidence type="ECO:0000259" key="3">
    <source>
        <dbReference type="Pfam" id="PF04354"/>
    </source>
</evidence>
<keyword evidence="2" id="KW-0997">Cell inner membrane</keyword>
<organism evidence="4 5">
    <name type="scientific">Fimbriimonas ginsengisoli</name>
    <dbReference type="NCBI Taxonomy" id="1005039"/>
    <lineage>
        <taxon>Bacteria</taxon>
        <taxon>Bacillati</taxon>
        <taxon>Armatimonadota</taxon>
        <taxon>Fimbriimonadia</taxon>
        <taxon>Fimbriimonadales</taxon>
        <taxon>Fimbriimonadaceae</taxon>
        <taxon>Fimbriimonas</taxon>
    </lineage>
</organism>
<dbReference type="Pfam" id="PF04354">
    <property type="entry name" value="ZipA_C"/>
    <property type="match status" value="1"/>
</dbReference>
<comment type="caution">
    <text evidence="4">The sequence shown here is derived from an EMBL/GenBank/DDBJ whole genome shotgun (WGS) entry which is preliminary data.</text>
</comment>
<dbReference type="InterPro" id="IPR007449">
    <property type="entry name" value="ZipA_FtsZ-bd_C"/>
</dbReference>
<comment type="subcellular location">
    <subcellularLocation>
        <location evidence="2">Cell inner membrane</location>
        <topology evidence="2">Single-pass type I membrane protein</topology>
    </subcellularLocation>
</comment>
<dbReference type="SUPFAM" id="SSF64383">
    <property type="entry name" value="Cell-division protein ZipA, C-terminal domain"/>
    <property type="match status" value="1"/>
</dbReference>
<dbReference type="Gene3D" id="3.30.1400.10">
    <property type="entry name" value="ZipA, C-terminal FtsZ-binding domain"/>
    <property type="match status" value="1"/>
</dbReference>
<evidence type="ECO:0000256" key="1">
    <source>
        <dbReference type="RuleBase" id="RU003612"/>
    </source>
</evidence>
<proteinExistence type="inferred from homology"/>
<reference evidence="4" key="1">
    <citation type="submission" date="2020-07" db="EMBL/GenBank/DDBJ databases">
        <title>Huge and variable diversity of episymbiotic CPR bacteria and DPANN archaea in groundwater ecosystems.</title>
        <authorList>
            <person name="He C.Y."/>
            <person name="Keren R."/>
            <person name="Whittaker M."/>
            <person name="Farag I.F."/>
            <person name="Doudna J."/>
            <person name="Cate J.H.D."/>
            <person name="Banfield J.F."/>
        </authorList>
    </citation>
    <scope>NUCLEOTIDE SEQUENCE</scope>
    <source>
        <strain evidence="4">NC_groundwater_17_Pr7_B-0.1um_64_12</strain>
    </source>
</reference>
<feature type="domain" description="ZipA C-terminal FtsZ-binding" evidence="3">
    <location>
        <begin position="163"/>
        <end position="280"/>
    </location>
</feature>
<dbReference type="EMBL" id="JACOSL010000006">
    <property type="protein sequence ID" value="MBI1755705.1"/>
    <property type="molecule type" value="Genomic_DNA"/>
</dbReference>
<comment type="function">
    <text evidence="1">Essential cell division protein that stabilizes the FtsZ protofilaments by cross-linking them and that serves as a cytoplasmic membrane anchor for the Z ring. Also required for the recruitment to the septal ring of downstream cell division proteins.</text>
</comment>
<comment type="similarity">
    <text evidence="1">Belongs to the ZipA family.</text>
</comment>
<keyword evidence="2" id="KW-0812">Transmembrane</keyword>
<keyword evidence="1" id="KW-0131">Cell cycle</keyword>
<protein>
    <recommendedName>
        <fullName evidence="1">Cell division protein ZipA</fullName>
    </recommendedName>
</protein>
<evidence type="ECO:0000256" key="2">
    <source>
        <dbReference type="RuleBase" id="RU003613"/>
    </source>
</evidence>
<dbReference type="Proteomes" id="UP000727962">
    <property type="component" value="Unassembled WGS sequence"/>
</dbReference>
<sequence length="308" mass="33117">MNQRDVEDLFGGPLRADPYISLKAPPLPDAKIGPLPKIQFVIEFVGPRSISGASANALAEPQLRSALGSPEVWTMNQSSNEWAPLRANVNITYDSLAVAWDLITDAGTMTTASARQLLAAVERFATDVQRRAMPMPVPESVDPLVRHWIAVRESLDIGFSMAVARDGDDLAEREIWRLCAALGLNLGPTGAFEWRIEGWEHPLLAVTPLEADAFSLRDVNLDAKHRGLGLGFNVPRSPSPSASLEGCFGIANQFALRTGSKLFDDTMAPMTPADQESLRSDLNEAVKALASAGLTPGCSEALKLFGAA</sequence>
<dbReference type="AlphaFoldDB" id="A0A931LQP4"/>
<dbReference type="GO" id="GO:0005886">
    <property type="term" value="C:plasma membrane"/>
    <property type="evidence" value="ECO:0007669"/>
    <property type="project" value="UniProtKB-SubCell"/>
</dbReference>
<evidence type="ECO:0000313" key="4">
    <source>
        <dbReference type="EMBL" id="MBI1755705.1"/>
    </source>
</evidence>
<dbReference type="GO" id="GO:0090529">
    <property type="term" value="P:cell septum assembly"/>
    <property type="evidence" value="ECO:0007669"/>
    <property type="project" value="InterPro"/>
</dbReference>
<keyword evidence="2" id="KW-0472">Membrane</keyword>
<name>A0A931LQP4_FIMGI</name>
<keyword evidence="2" id="KW-1003">Cell membrane</keyword>
<accession>A0A931LQP4</accession>